<keyword evidence="2" id="KW-0472">Membrane</keyword>
<evidence type="ECO:0000256" key="2">
    <source>
        <dbReference type="SAM" id="Phobius"/>
    </source>
</evidence>
<feature type="compositionally biased region" description="Pro residues" evidence="1">
    <location>
        <begin position="154"/>
        <end position="164"/>
    </location>
</feature>
<feature type="transmembrane region" description="Helical" evidence="2">
    <location>
        <begin position="707"/>
        <end position="730"/>
    </location>
</feature>
<gene>
    <name evidence="3" type="ORF">QBC35DRAFT_554409</name>
</gene>
<dbReference type="PANTHER" id="PTHR47685">
    <property type="entry name" value="MAGNESIUM TRANSPORT PROTEIN CORA"/>
    <property type="match status" value="1"/>
</dbReference>
<dbReference type="Pfam" id="PF01544">
    <property type="entry name" value="CorA"/>
    <property type="match status" value="1"/>
</dbReference>
<dbReference type="GO" id="GO:0046873">
    <property type="term" value="F:metal ion transmembrane transporter activity"/>
    <property type="evidence" value="ECO:0007669"/>
    <property type="project" value="InterPro"/>
</dbReference>
<comment type="caution">
    <text evidence="3">The sequence shown here is derived from an EMBL/GenBank/DDBJ whole genome shotgun (WGS) entry which is preliminary data.</text>
</comment>
<reference evidence="3" key="2">
    <citation type="submission" date="2023-05" db="EMBL/GenBank/DDBJ databases">
        <authorList>
            <consortium name="Lawrence Berkeley National Laboratory"/>
            <person name="Steindorff A."/>
            <person name="Hensen N."/>
            <person name="Bonometti L."/>
            <person name="Westerberg I."/>
            <person name="Brannstrom I.O."/>
            <person name="Guillou S."/>
            <person name="Cros-Aarteil S."/>
            <person name="Calhoun S."/>
            <person name="Haridas S."/>
            <person name="Kuo A."/>
            <person name="Mondo S."/>
            <person name="Pangilinan J."/>
            <person name="Riley R."/>
            <person name="Labutti K."/>
            <person name="Andreopoulos B."/>
            <person name="Lipzen A."/>
            <person name="Chen C."/>
            <person name="Yanf M."/>
            <person name="Daum C."/>
            <person name="Ng V."/>
            <person name="Clum A."/>
            <person name="Ohm R."/>
            <person name="Martin F."/>
            <person name="Silar P."/>
            <person name="Natvig D."/>
            <person name="Lalanne C."/>
            <person name="Gautier V."/>
            <person name="Ament-Velasquez S.L."/>
            <person name="Kruys A."/>
            <person name="Hutchinson M.I."/>
            <person name="Powell A.J."/>
            <person name="Barry K."/>
            <person name="Miller A.N."/>
            <person name="Grigoriev I.V."/>
            <person name="Debuchy R."/>
            <person name="Gladieux P."/>
            <person name="Thoren M.H."/>
            <person name="Johannesson H."/>
        </authorList>
    </citation>
    <scope>NUCLEOTIDE SEQUENCE</scope>
    <source>
        <strain evidence="3">PSN309</strain>
    </source>
</reference>
<dbReference type="GO" id="GO:0016020">
    <property type="term" value="C:membrane"/>
    <property type="evidence" value="ECO:0007669"/>
    <property type="project" value="InterPro"/>
</dbReference>
<evidence type="ECO:0000313" key="3">
    <source>
        <dbReference type="EMBL" id="KAK4186219.1"/>
    </source>
</evidence>
<proteinExistence type="predicted"/>
<dbReference type="AlphaFoldDB" id="A0AAN7AGY4"/>
<keyword evidence="2" id="KW-0812">Transmembrane</keyword>
<feature type="region of interest" description="Disordered" evidence="1">
    <location>
        <begin position="94"/>
        <end position="181"/>
    </location>
</feature>
<reference evidence="3" key="1">
    <citation type="journal article" date="2023" name="Mol. Phylogenet. Evol.">
        <title>Genome-scale phylogeny and comparative genomics of the fungal order Sordariales.</title>
        <authorList>
            <person name="Hensen N."/>
            <person name="Bonometti L."/>
            <person name="Westerberg I."/>
            <person name="Brannstrom I.O."/>
            <person name="Guillou S."/>
            <person name="Cros-Aarteil S."/>
            <person name="Calhoun S."/>
            <person name="Haridas S."/>
            <person name="Kuo A."/>
            <person name="Mondo S."/>
            <person name="Pangilinan J."/>
            <person name="Riley R."/>
            <person name="LaButti K."/>
            <person name="Andreopoulos B."/>
            <person name="Lipzen A."/>
            <person name="Chen C."/>
            <person name="Yan M."/>
            <person name="Daum C."/>
            <person name="Ng V."/>
            <person name="Clum A."/>
            <person name="Steindorff A."/>
            <person name="Ohm R.A."/>
            <person name="Martin F."/>
            <person name="Silar P."/>
            <person name="Natvig D.O."/>
            <person name="Lalanne C."/>
            <person name="Gautier V."/>
            <person name="Ament-Velasquez S.L."/>
            <person name="Kruys A."/>
            <person name="Hutchinson M.I."/>
            <person name="Powell A.J."/>
            <person name="Barry K."/>
            <person name="Miller A.N."/>
            <person name="Grigoriev I.V."/>
            <person name="Debuchy R."/>
            <person name="Gladieux P."/>
            <person name="Hiltunen Thoren M."/>
            <person name="Johannesson H."/>
        </authorList>
    </citation>
    <scope>NUCLEOTIDE SEQUENCE</scope>
    <source>
        <strain evidence="3">PSN309</strain>
    </source>
</reference>
<dbReference type="Gene3D" id="1.20.58.340">
    <property type="entry name" value="Magnesium transport protein CorA, transmembrane region"/>
    <property type="match status" value="1"/>
</dbReference>
<dbReference type="InterPro" id="IPR002523">
    <property type="entry name" value="MgTranspt_CorA/ZnTranspt_ZntB"/>
</dbReference>
<keyword evidence="4" id="KW-1185">Reference proteome</keyword>
<evidence type="ECO:0000313" key="4">
    <source>
        <dbReference type="Proteomes" id="UP001302126"/>
    </source>
</evidence>
<sequence>MATTTGSRKMFEKTYNRMMNPGKSKSNPQSIILPVKAKLKDKQATEPSAIDSDKLNKTYIIVADFYPLDDTSAVHFRFPSLWQFLDKSQARDLGKLHKTPPRPSEPQEPQEQTDQSRPPGPSGASGPTGPSDPPQTPEPPGPSEPPTASVSPGPSGPSEPPEPSGPSERSEPSESSSGLDRTPWQWIHLPANNMAWVTASGQGILYSKNILRHELWEGRETKQPPHGRSLEPLYSELFNLSYILDSATNSFVPNNLKQNQSFVMFMPYLHWEERIDYRLRNRVIREVGGARMEIENRATHVPVCRANFRDWQSRSGTNKQDHHPVSSNVPLTLDPIFETKWAESNRHVQLVRDHLYSKNSDLTGLDDVLHVRRTLDQFRYPTLSFARTEARDEDQVYSRYTKSHSDRTVKERLLMVDQLWLWKIDHGGSGHQKGTSLPSSCDLSWTMFNSAADNSPFTATIITAFPERWTMDHRIGSGADMVDMIRKLESSETPNSQGFFADPSDIRFRILRELWSQQERSFPTIAALSRIHALRERSNELKDSSFLRWLFTSKMPQPREDTEFPRSLKDLESCLRGTKIGSIEKQLRVEVEKLVDITEEVDCLKEVKDVMDELKSISAVIGHQERVIKNYAEEPNNSSGSRQCNAYTGSLKARIQSRKADIQHLRKEAESVSQALGVLLDLKQKQATVFSTYSTRKEAEETSKQNAIVLTFTVTTIIYATASLIAAIFSMNAFEVNGTEGRFLRDIFNIMWPTTAGVFILSMLFTFSGVAAWVLKDLPGIGRTLLSWRPVLWKRRFGSGNETGSNGGDDPGKKSKSNKGKERASDDPTSQDLEKGPGAIAPAEHR</sequence>
<name>A0AAN7AGY4_9PEZI</name>
<dbReference type="Proteomes" id="UP001302126">
    <property type="component" value="Unassembled WGS sequence"/>
</dbReference>
<dbReference type="PANTHER" id="PTHR47685:SF1">
    <property type="entry name" value="MAGNESIUM TRANSPORT PROTEIN CORA"/>
    <property type="match status" value="1"/>
</dbReference>
<feature type="transmembrane region" description="Helical" evidence="2">
    <location>
        <begin position="750"/>
        <end position="775"/>
    </location>
</feature>
<dbReference type="EMBL" id="MU864428">
    <property type="protein sequence ID" value="KAK4186219.1"/>
    <property type="molecule type" value="Genomic_DNA"/>
</dbReference>
<organism evidence="3 4">
    <name type="scientific">Podospora australis</name>
    <dbReference type="NCBI Taxonomy" id="1536484"/>
    <lineage>
        <taxon>Eukaryota</taxon>
        <taxon>Fungi</taxon>
        <taxon>Dikarya</taxon>
        <taxon>Ascomycota</taxon>
        <taxon>Pezizomycotina</taxon>
        <taxon>Sordariomycetes</taxon>
        <taxon>Sordariomycetidae</taxon>
        <taxon>Sordariales</taxon>
        <taxon>Podosporaceae</taxon>
        <taxon>Podospora</taxon>
    </lineage>
</organism>
<feature type="compositionally biased region" description="Pro residues" evidence="1">
    <location>
        <begin position="130"/>
        <end position="145"/>
    </location>
</feature>
<dbReference type="InterPro" id="IPR050829">
    <property type="entry name" value="CorA_MIT"/>
</dbReference>
<feature type="region of interest" description="Disordered" evidence="1">
    <location>
        <begin position="799"/>
        <end position="846"/>
    </location>
</feature>
<protein>
    <submittedName>
        <fullName evidence="3">Uncharacterized protein</fullName>
    </submittedName>
</protein>
<accession>A0AAN7AGY4</accession>
<keyword evidence="2" id="KW-1133">Transmembrane helix</keyword>
<evidence type="ECO:0000256" key="1">
    <source>
        <dbReference type="SAM" id="MobiDB-lite"/>
    </source>
</evidence>